<feature type="region of interest" description="Disordered" evidence="1">
    <location>
        <begin position="395"/>
        <end position="419"/>
    </location>
</feature>
<dbReference type="CDD" id="cd17470">
    <property type="entry name" value="T3SS_Flik_C"/>
    <property type="match status" value="1"/>
</dbReference>
<evidence type="ECO:0000259" key="2">
    <source>
        <dbReference type="Pfam" id="PF02120"/>
    </source>
</evidence>
<evidence type="ECO:0000256" key="1">
    <source>
        <dbReference type="SAM" id="MobiDB-lite"/>
    </source>
</evidence>
<keyword evidence="3" id="KW-0966">Cell projection</keyword>
<dbReference type="AlphaFoldDB" id="A0A7W5FLW5"/>
<evidence type="ECO:0000313" key="3">
    <source>
        <dbReference type="EMBL" id="MBB3109394.1"/>
    </source>
</evidence>
<dbReference type="Pfam" id="PF02120">
    <property type="entry name" value="Flg_hook"/>
    <property type="match status" value="1"/>
</dbReference>
<feature type="domain" description="Flagellar hook-length control protein-like C-terminal" evidence="2">
    <location>
        <begin position="314"/>
        <end position="389"/>
    </location>
</feature>
<dbReference type="Gene3D" id="3.30.750.140">
    <property type="match status" value="1"/>
</dbReference>
<dbReference type="Proteomes" id="UP000570361">
    <property type="component" value="Unassembled WGS sequence"/>
</dbReference>
<feature type="compositionally biased region" description="Polar residues" evidence="1">
    <location>
        <begin position="404"/>
        <end position="419"/>
    </location>
</feature>
<keyword evidence="3" id="KW-0969">Cilium</keyword>
<dbReference type="EMBL" id="JACHXK010000002">
    <property type="protein sequence ID" value="MBB3109394.1"/>
    <property type="molecule type" value="Genomic_DNA"/>
</dbReference>
<evidence type="ECO:0000313" key="4">
    <source>
        <dbReference type="Proteomes" id="UP000570361"/>
    </source>
</evidence>
<dbReference type="InterPro" id="IPR038610">
    <property type="entry name" value="FliK-like_C_sf"/>
</dbReference>
<keyword evidence="3" id="KW-0282">Flagellum</keyword>
<feature type="region of interest" description="Disordered" evidence="1">
    <location>
        <begin position="1"/>
        <end position="29"/>
    </location>
</feature>
<sequence>MQIAAMNLATQNTSQPSTSNTGSTKGTEGAFGQALDQSISGTATTGEQAQNAGAMTADQTQVQATVQKIMASMMAGETPSSEELISIVDSLLESLTNVDTEGEEEALSGERLDESLSQLDSLLAILENIPVLQSFVSQQQQQEVTATATGDNTAIGALQGMLQDLRAVLQQDKTGAISKDMMKEIGKQVGKLDQLINGGNQTDPNTAAVQGEIETGNASNAPAANTHLNRLSAQLLHAGILNVVPTEEQAVSAESTPVEGELAVDADQAGIQTHTVIHDSTSRPETNAKVVVQQPVPVQKFAETMKDMMVKQFNVNTVGGIHEATLSLAPAHLGQVDVRISVHNGQLTALFVAESASAKEMLDNQMSQLRSSLQAQGLQVEKIEVTQSSAAFESNMFHKGNGGQQSRDQQSSKRGGSFEQSIGEIGNFEADMEQLAVERAVTRTLGYGREINTTA</sequence>
<dbReference type="InterPro" id="IPR021136">
    <property type="entry name" value="Flagellar_hook_control-like_C"/>
</dbReference>
<name>A0A7W5FLW5_9BACL</name>
<protein>
    <submittedName>
        <fullName evidence="3">Flagellar hook-length control protein FliK</fullName>
    </submittedName>
</protein>
<gene>
    <name evidence="3" type="ORF">FHS18_001446</name>
</gene>
<feature type="compositionally biased region" description="Low complexity" evidence="1">
    <location>
        <begin position="10"/>
        <end position="24"/>
    </location>
</feature>
<proteinExistence type="predicted"/>
<organism evidence="3 4">
    <name type="scientific">Paenibacillus phyllosphaerae</name>
    <dbReference type="NCBI Taxonomy" id="274593"/>
    <lineage>
        <taxon>Bacteria</taxon>
        <taxon>Bacillati</taxon>
        <taxon>Bacillota</taxon>
        <taxon>Bacilli</taxon>
        <taxon>Bacillales</taxon>
        <taxon>Paenibacillaceae</taxon>
        <taxon>Paenibacillus</taxon>
    </lineage>
</organism>
<accession>A0A7W5FLW5</accession>
<reference evidence="3 4" key="1">
    <citation type="submission" date="2020-08" db="EMBL/GenBank/DDBJ databases">
        <title>Genomic Encyclopedia of Type Strains, Phase III (KMG-III): the genomes of soil and plant-associated and newly described type strains.</title>
        <authorList>
            <person name="Whitman W."/>
        </authorList>
    </citation>
    <scope>NUCLEOTIDE SEQUENCE [LARGE SCALE GENOMIC DNA]</scope>
    <source>
        <strain evidence="3 4">CECT 5862</strain>
    </source>
</reference>
<dbReference type="RefSeq" id="WP_183598396.1">
    <property type="nucleotide sequence ID" value="NZ_JACHXK010000002.1"/>
</dbReference>
<keyword evidence="4" id="KW-1185">Reference proteome</keyword>
<comment type="caution">
    <text evidence="3">The sequence shown here is derived from an EMBL/GenBank/DDBJ whole genome shotgun (WGS) entry which is preliminary data.</text>
</comment>